<comment type="caution">
    <text evidence="6">The sequence shown here is derived from an EMBL/GenBank/DDBJ whole genome shotgun (WGS) entry which is preliminary data.</text>
</comment>
<organism evidence="6 7">
    <name type="scientific">Schistosoma haematobium</name>
    <name type="common">Blood fluke</name>
    <dbReference type="NCBI Taxonomy" id="6185"/>
    <lineage>
        <taxon>Eukaryota</taxon>
        <taxon>Metazoa</taxon>
        <taxon>Spiralia</taxon>
        <taxon>Lophotrochozoa</taxon>
        <taxon>Platyhelminthes</taxon>
        <taxon>Trematoda</taxon>
        <taxon>Digenea</taxon>
        <taxon>Strigeidida</taxon>
        <taxon>Schistosomatoidea</taxon>
        <taxon>Schistosomatidae</taxon>
        <taxon>Schistosoma</taxon>
    </lineage>
</organism>
<reference evidence="6" key="4">
    <citation type="journal article" date="2022" name="PLoS Pathog.">
        <title>Chromosome-level genome of Schistosoma haematobium underpins genome-wide explorations of molecular variation.</title>
        <authorList>
            <person name="Stroehlein A.J."/>
            <person name="Korhonen P.K."/>
            <person name="Lee V.V."/>
            <person name="Ralph S.A."/>
            <person name="Mentink-Kane M."/>
            <person name="You H."/>
            <person name="McManus D.P."/>
            <person name="Tchuente L.T."/>
            <person name="Stothard J.R."/>
            <person name="Kaur P."/>
            <person name="Dudchenko O."/>
            <person name="Aiden E.L."/>
            <person name="Yang B."/>
            <person name="Yang H."/>
            <person name="Emery A.M."/>
            <person name="Webster B.L."/>
            <person name="Brindley P.J."/>
            <person name="Rollinson D."/>
            <person name="Chang B.C.H."/>
            <person name="Gasser R.B."/>
            <person name="Young N.D."/>
        </authorList>
    </citation>
    <scope>NUCLEOTIDE SEQUENCE</scope>
</reference>
<dbReference type="GeneID" id="75578277"/>
<keyword evidence="2 3" id="KW-0808">Transferase</keyword>
<evidence type="ECO:0000313" key="6">
    <source>
        <dbReference type="EMBL" id="KAH9578487.1"/>
    </source>
</evidence>
<feature type="region of interest" description="Important for donor substrate binding" evidence="3">
    <location>
        <begin position="290"/>
        <end position="291"/>
    </location>
</feature>
<dbReference type="AlphaFoldDB" id="A0A922IFM6"/>
<evidence type="ECO:0000259" key="5">
    <source>
        <dbReference type="PROSITE" id="PS51659"/>
    </source>
</evidence>
<reference evidence="6" key="1">
    <citation type="journal article" date="2012" name="Nat. Genet.">
        <title>Whole-genome sequence of Schistosoma haematobium.</title>
        <authorList>
            <person name="Young N.D."/>
            <person name="Jex A.R."/>
            <person name="Li B."/>
            <person name="Liu S."/>
            <person name="Yang L."/>
            <person name="Xiong Z."/>
            <person name="Li Y."/>
            <person name="Cantacessi C."/>
            <person name="Hall R.S."/>
            <person name="Xu X."/>
            <person name="Chen F."/>
            <person name="Wu X."/>
            <person name="Zerlotini A."/>
            <person name="Oliveira G."/>
            <person name="Hofmann A."/>
            <person name="Zhang G."/>
            <person name="Fang X."/>
            <person name="Kang Y."/>
            <person name="Campbell B.E."/>
            <person name="Loukas A."/>
            <person name="Ranganathan S."/>
            <person name="Rollinson D."/>
            <person name="Rinaldi G."/>
            <person name="Brindley P.J."/>
            <person name="Yang H."/>
            <person name="Wang J."/>
            <person name="Wang J."/>
            <person name="Gasser R.B."/>
        </authorList>
    </citation>
    <scope>NUCLEOTIDE SEQUENCE</scope>
</reference>
<dbReference type="RefSeq" id="XP_051063973.1">
    <property type="nucleotide sequence ID" value="XM_051219264.1"/>
</dbReference>
<keyword evidence="7" id="KW-1185">Reference proteome</keyword>
<evidence type="ECO:0000256" key="4">
    <source>
        <dbReference type="SAM" id="Coils"/>
    </source>
</evidence>
<dbReference type="PANTHER" id="PTHR13132">
    <property type="entry name" value="ALPHA- 1,6 -FUCOSYLTRANSFERASE"/>
    <property type="match status" value="1"/>
</dbReference>
<accession>A0A922IFM6</accession>
<gene>
    <name evidence="6" type="primary">FUT8_14</name>
    <name evidence="6" type="ORF">MS3_00010857</name>
</gene>
<evidence type="ECO:0000256" key="3">
    <source>
        <dbReference type="PROSITE-ProRule" id="PRU00992"/>
    </source>
</evidence>
<reference evidence="6" key="3">
    <citation type="submission" date="2021-06" db="EMBL/GenBank/DDBJ databases">
        <title>Chromosome-level genome assembly for S. haematobium.</title>
        <authorList>
            <person name="Stroehlein A.J."/>
        </authorList>
    </citation>
    <scope>NUCLEOTIDE SEQUENCE</scope>
</reference>
<dbReference type="GO" id="GO:0046921">
    <property type="term" value="F:alpha-(1-&gt;6)-fucosyltransferase activity"/>
    <property type="evidence" value="ECO:0007669"/>
    <property type="project" value="TreeGrafter"/>
</dbReference>
<evidence type="ECO:0000256" key="1">
    <source>
        <dbReference type="ARBA" id="ARBA00022676"/>
    </source>
</evidence>
<feature type="domain" description="GT23" evidence="5">
    <location>
        <begin position="140"/>
        <end position="413"/>
    </location>
</feature>
<proteinExistence type="inferred from homology"/>
<dbReference type="KEGG" id="shx:MS3_00010857"/>
<keyword evidence="4" id="KW-0175">Coiled coil</keyword>
<dbReference type="PROSITE" id="PS51659">
    <property type="entry name" value="GT23"/>
    <property type="match status" value="1"/>
</dbReference>
<dbReference type="PANTHER" id="PTHR13132:SF29">
    <property type="entry name" value="ALPHA-(1,6)-FUCOSYLTRANSFERASE"/>
    <property type="match status" value="1"/>
</dbReference>
<dbReference type="InterPro" id="IPR045573">
    <property type="entry name" value="Fut8_N_cat"/>
</dbReference>
<name>A0A922IFM6_SCHHA</name>
<dbReference type="CDD" id="cd11300">
    <property type="entry name" value="Fut8_like"/>
    <property type="match status" value="1"/>
</dbReference>
<dbReference type="GO" id="GO:0006487">
    <property type="term" value="P:protein N-linked glycosylation"/>
    <property type="evidence" value="ECO:0007669"/>
    <property type="project" value="TreeGrafter"/>
</dbReference>
<dbReference type="Pfam" id="PF19745">
    <property type="entry name" value="FUT8_N_cat"/>
    <property type="match status" value="1"/>
</dbReference>
<feature type="coiled-coil region" evidence="4">
    <location>
        <begin position="46"/>
        <end position="73"/>
    </location>
</feature>
<keyword evidence="1 3" id="KW-0328">Glycosyltransferase</keyword>
<protein>
    <submittedName>
        <fullName evidence="6">Alpha-(1,6)-fucosyltransferase</fullName>
    </submittedName>
</protein>
<evidence type="ECO:0000256" key="2">
    <source>
        <dbReference type="ARBA" id="ARBA00022679"/>
    </source>
</evidence>
<reference evidence="6" key="2">
    <citation type="journal article" date="2019" name="Gigascience">
        <title>High-quality Schistosoma haematobium genome achieved by single-molecule and long-range sequencing.</title>
        <authorList>
            <person name="Stroehlein A.J."/>
            <person name="Korhonen P.K."/>
            <person name="Chong T.M."/>
            <person name="Lim Y.L."/>
            <person name="Chan K.G."/>
            <person name="Webster B."/>
            <person name="Rollinson D."/>
            <person name="Brindley P.J."/>
            <person name="Gasser R.B."/>
            <person name="Young N.D."/>
        </authorList>
    </citation>
    <scope>NUCLEOTIDE SEQUENCE</scope>
</reference>
<dbReference type="InterPro" id="IPR027350">
    <property type="entry name" value="GT23_dom"/>
</dbReference>
<dbReference type="EMBL" id="AMPZ03000114">
    <property type="protein sequence ID" value="KAH9578487.1"/>
    <property type="molecule type" value="Genomic_DNA"/>
</dbReference>
<dbReference type="Proteomes" id="UP000471633">
    <property type="component" value="Unassembled WGS sequence"/>
</dbReference>
<dbReference type="CTD" id="75578277"/>
<evidence type="ECO:0000313" key="7">
    <source>
        <dbReference type="Proteomes" id="UP000471633"/>
    </source>
</evidence>
<sequence length="519" mass="59965">MPPLFSYQLVFKDKAYRLCFNYNLNADVDVIGISHETLRRRALNYVHEARYTLNNLRNILNQLKRVNQKELDTETISSIQTSLLHYRQNMEETISHFQIILIKLGELDEFSQIRANGLNKLSQRLQEKIQKQQNPSDCKKAKYVTLDFTNLCGLGCRIHQLMYCLQLALENERVFVLKKHHSGDIFREWLHQSMLPLSDKCSYLDSDGRSDNIECLHIRKAFTNHEWLPHVLPKDMSEELLRLHEAPFVWFGGQLAAYIMRLKPQLAQLINVTLKSFETIGDPVVGVHIRRTDKDMNVETFGSVSKRIIGRENSVQAKRSVYLSTDDPNVFAQLTYSYPNYTVYGSQSRSQSANMNTRVSVSSLNNAIIDIIALSMTDFLVCTLSSNVCRLAYELMQTRHVDLGDATQLVHSIDKLFHEEDYQRMKFDVIIPDMKNSPPTTRLIVDNKSSNTRILRQYSSNNNCTFTLLSDDEDENVYPQTNIATDKFLNFGDDVNTSDEDKEGVNLKKLKANEVYHLR</sequence>
<dbReference type="Gene3D" id="3.40.50.11350">
    <property type="match status" value="1"/>
</dbReference>
<comment type="similarity">
    <text evidence="3">Belongs to the glycosyltransferase 23 family.</text>
</comment>